<organism evidence="2 3">
    <name type="scientific">Caproicibacter fermentans</name>
    <dbReference type="NCBI Taxonomy" id="2576756"/>
    <lineage>
        <taxon>Bacteria</taxon>
        <taxon>Bacillati</taxon>
        <taxon>Bacillota</taxon>
        <taxon>Clostridia</taxon>
        <taxon>Eubacteriales</taxon>
        <taxon>Acutalibacteraceae</taxon>
        <taxon>Caproicibacter</taxon>
    </lineage>
</organism>
<evidence type="ECO:0000313" key="2">
    <source>
        <dbReference type="EMBL" id="MVB11054.1"/>
    </source>
</evidence>
<proteinExistence type="predicted"/>
<dbReference type="InterPro" id="IPR036390">
    <property type="entry name" value="WH_DNA-bd_sf"/>
</dbReference>
<dbReference type="EMBL" id="VWXL01000052">
    <property type="protein sequence ID" value="MVB11054.1"/>
    <property type="molecule type" value="Genomic_DNA"/>
</dbReference>
<dbReference type="Pfam" id="PF03288">
    <property type="entry name" value="Pox_D5"/>
    <property type="match status" value="1"/>
</dbReference>
<evidence type="ECO:0000259" key="1">
    <source>
        <dbReference type="Pfam" id="PF03288"/>
    </source>
</evidence>
<dbReference type="RefSeq" id="WP_166525100.1">
    <property type="nucleotide sequence ID" value="NZ_VWXL01000052.1"/>
</dbReference>
<sequence>MTEKLDMEKLQKLVYYVNNAKMSGPQREQINRAVIVGILHGEIDTDMIFRIEDVQETSVSRFLDSDFLAERCLANDWIQATELYELYNRWCDANGIKPESLTTFGRNLKDMDVSFKKKADGNYYRLDSEPDQASALS</sequence>
<feature type="domain" description="DNA primase/nucleoside triphosphatase C-terminal" evidence="1">
    <location>
        <begin position="66"/>
        <end position="121"/>
    </location>
</feature>
<dbReference type="AlphaFoldDB" id="A0A6N8HYX5"/>
<keyword evidence="3" id="KW-1185">Reference proteome</keyword>
<reference evidence="2 3" key="1">
    <citation type="submission" date="2019-09" db="EMBL/GenBank/DDBJ databases">
        <title>Genome sequence of Clostridium sp. EA1.</title>
        <authorList>
            <person name="Poehlein A."/>
            <person name="Bengelsdorf F.R."/>
            <person name="Daniel R."/>
        </authorList>
    </citation>
    <scope>NUCLEOTIDE SEQUENCE [LARGE SCALE GENOMIC DNA]</scope>
    <source>
        <strain evidence="2 3">EA1</strain>
    </source>
</reference>
<comment type="caution">
    <text evidence="2">The sequence shown here is derived from an EMBL/GenBank/DDBJ whole genome shotgun (WGS) entry which is preliminary data.</text>
</comment>
<protein>
    <recommendedName>
        <fullName evidence="1">DNA primase/nucleoside triphosphatase C-terminal domain-containing protein</fullName>
    </recommendedName>
</protein>
<evidence type="ECO:0000313" key="3">
    <source>
        <dbReference type="Proteomes" id="UP000469440"/>
    </source>
</evidence>
<gene>
    <name evidence="2" type="ORF">CAFE_17560</name>
</gene>
<accession>A0A6N8HYX5</accession>
<dbReference type="InterPro" id="IPR004968">
    <property type="entry name" value="DNA_primase/NTPase_C"/>
</dbReference>
<name>A0A6N8HYX5_9FIRM</name>
<dbReference type="SUPFAM" id="SSF46785">
    <property type="entry name" value="Winged helix' DNA-binding domain"/>
    <property type="match status" value="1"/>
</dbReference>
<dbReference type="Proteomes" id="UP000469440">
    <property type="component" value="Unassembled WGS sequence"/>
</dbReference>